<proteinExistence type="inferred from homology"/>
<dbReference type="EC" id="1.1.1.298" evidence="4"/>
<dbReference type="PANTHER" id="PTHR43086:SF3">
    <property type="entry name" value="NADP-DEPENDENT 3-HYDROXY ACID DEHYDROGENASE YDFG"/>
    <property type="match status" value="1"/>
</dbReference>
<dbReference type="PANTHER" id="PTHR43086">
    <property type="entry name" value="VERY-LONG-CHAIN 3-OXOOACYL-COA REDUCTASE"/>
    <property type="match status" value="1"/>
</dbReference>
<evidence type="ECO:0000313" key="13">
    <source>
        <dbReference type="EMBL" id="GGB29366.1"/>
    </source>
</evidence>
<evidence type="ECO:0000256" key="4">
    <source>
        <dbReference type="ARBA" id="ARBA00044050"/>
    </source>
</evidence>
<keyword evidence="2" id="KW-0560">Oxidoreductase</keyword>
<evidence type="ECO:0000256" key="11">
    <source>
        <dbReference type="RuleBase" id="RU000363"/>
    </source>
</evidence>
<dbReference type="Pfam" id="PF00106">
    <property type="entry name" value="adh_short"/>
    <property type="match status" value="1"/>
</dbReference>
<accession>A0A916T3T9</accession>
<dbReference type="InterPro" id="IPR020904">
    <property type="entry name" value="Sc_DH/Rdtase_CS"/>
</dbReference>
<dbReference type="GO" id="GO:0035527">
    <property type="term" value="F:3-hydroxypropionate dehydrogenase (NADP+) activity"/>
    <property type="evidence" value="ECO:0007669"/>
    <property type="project" value="UniProtKB-EC"/>
</dbReference>
<keyword evidence="14" id="KW-1185">Reference proteome</keyword>
<organism evidence="13 14">
    <name type="scientific">Flexivirga endophytica</name>
    <dbReference type="NCBI Taxonomy" id="1849103"/>
    <lineage>
        <taxon>Bacteria</taxon>
        <taxon>Bacillati</taxon>
        <taxon>Actinomycetota</taxon>
        <taxon>Actinomycetes</taxon>
        <taxon>Micrococcales</taxon>
        <taxon>Dermacoccaceae</taxon>
        <taxon>Flexivirga</taxon>
    </lineage>
</organism>
<comment type="function">
    <text evidence="9">NADP-dependent dehydrogenase with broad substrate specificity acting on 3-hydroxy acids. Catalyzes the NADP-dependent oxidation of L-allo-threonine to L-2-amino-3-keto-butyrate, which is spontaneously decarboxylated into aminoacetone. Also acts on D-threonine, L-serine, D-serine, D-3-hydroxyisobutyrate, L-3-hydroxyisobutyrate, D-glycerate and L-glycerate. Able to catalyze the reduction of the malonic semialdehyde to 3-hydroxypropionic acid. YdfG is apparently supplementing RutE, the presumed malonic semialdehyde reductase involved in pyrimidine degradation since both are able to detoxify malonic semialdehyde.</text>
</comment>
<evidence type="ECO:0000256" key="5">
    <source>
        <dbReference type="ARBA" id="ARBA00044059"/>
    </source>
</evidence>
<dbReference type="Gene3D" id="3.40.50.720">
    <property type="entry name" value="NAD(P)-binding Rossmann-like Domain"/>
    <property type="match status" value="1"/>
</dbReference>
<dbReference type="PRINTS" id="PR00081">
    <property type="entry name" value="GDHRDH"/>
</dbReference>
<comment type="caution">
    <text evidence="13">The sequence shown here is derived from an EMBL/GenBank/DDBJ whole genome shotgun (WGS) entry which is preliminary data.</text>
</comment>
<dbReference type="SMART" id="SM00822">
    <property type="entry name" value="PKS_KR"/>
    <property type="match status" value="1"/>
</dbReference>
<feature type="domain" description="Ketoreductase" evidence="12">
    <location>
        <begin position="2"/>
        <end position="183"/>
    </location>
</feature>
<dbReference type="Proteomes" id="UP000636793">
    <property type="component" value="Unassembled WGS sequence"/>
</dbReference>
<dbReference type="EMBL" id="BMHI01000003">
    <property type="protein sequence ID" value="GGB29366.1"/>
    <property type="molecule type" value="Genomic_DNA"/>
</dbReference>
<dbReference type="AlphaFoldDB" id="A0A916T3T9"/>
<evidence type="ECO:0000256" key="9">
    <source>
        <dbReference type="ARBA" id="ARBA00045650"/>
    </source>
</evidence>
<dbReference type="SUPFAM" id="SSF51735">
    <property type="entry name" value="NAD(P)-binding Rossmann-fold domains"/>
    <property type="match status" value="1"/>
</dbReference>
<dbReference type="PRINTS" id="PR00080">
    <property type="entry name" value="SDRFAMILY"/>
</dbReference>
<dbReference type="InterPro" id="IPR036291">
    <property type="entry name" value="NAD(P)-bd_dom_sf"/>
</dbReference>
<name>A0A916T3T9_9MICO</name>
<dbReference type="InterPro" id="IPR057326">
    <property type="entry name" value="KR_dom"/>
</dbReference>
<comment type="catalytic activity">
    <reaction evidence="10">
        <text>3-hydroxypropanoate + NADP(+) = 3-oxopropanoate + NADPH + H(+)</text>
        <dbReference type="Rhea" id="RHEA:26438"/>
        <dbReference type="ChEBI" id="CHEBI:15378"/>
        <dbReference type="ChEBI" id="CHEBI:16510"/>
        <dbReference type="ChEBI" id="CHEBI:33190"/>
        <dbReference type="ChEBI" id="CHEBI:57783"/>
        <dbReference type="ChEBI" id="CHEBI:58349"/>
        <dbReference type="EC" id="1.1.1.298"/>
    </reaction>
</comment>
<evidence type="ECO:0000256" key="1">
    <source>
        <dbReference type="ARBA" id="ARBA00006484"/>
    </source>
</evidence>
<dbReference type="PROSITE" id="PS00061">
    <property type="entry name" value="ADH_SHORT"/>
    <property type="match status" value="1"/>
</dbReference>
<evidence type="ECO:0000256" key="2">
    <source>
        <dbReference type="ARBA" id="ARBA00023002"/>
    </source>
</evidence>
<evidence type="ECO:0000256" key="7">
    <source>
        <dbReference type="ARBA" id="ARBA00044271"/>
    </source>
</evidence>
<sequence>MATALVTGASAGIGKTFATQLAQRGHDLVLVARTQSRLEELKAHLEDRYSVSVEVLPADLSDRLDIQSVADRLADVTRPVDLLVNNAGFGLKKPFLRNEIRDEEEMLTVLVRAVTVLSHAAALAMRERGHGAIINVSSVAGFMASGTYSAAKSYVTVFSEGLASELRGSGVTVTALCPGFTHTEFHDRAGIKGNGGLPGFMWLQADSLVKECLDDVDRGKVISIPSPQYKVAATALRVLPRPIVRMGKLSRRHRPQ</sequence>
<gene>
    <name evidence="13" type="ORF">GCM10011492_19680</name>
</gene>
<reference evidence="13" key="1">
    <citation type="journal article" date="2014" name="Int. J. Syst. Evol. Microbiol.">
        <title>Complete genome sequence of Corynebacterium casei LMG S-19264T (=DSM 44701T), isolated from a smear-ripened cheese.</title>
        <authorList>
            <consortium name="US DOE Joint Genome Institute (JGI-PGF)"/>
            <person name="Walter F."/>
            <person name="Albersmeier A."/>
            <person name="Kalinowski J."/>
            <person name="Ruckert C."/>
        </authorList>
    </citation>
    <scope>NUCLEOTIDE SEQUENCE</scope>
    <source>
        <strain evidence="13">CGMCC 1.15085</strain>
    </source>
</reference>
<dbReference type="PIRSF" id="PIRSF000126">
    <property type="entry name" value="11-beta-HSD1"/>
    <property type="match status" value="1"/>
</dbReference>
<dbReference type="RefSeq" id="WP_188836838.1">
    <property type="nucleotide sequence ID" value="NZ_BMHI01000003.1"/>
</dbReference>
<reference evidence="13" key="2">
    <citation type="submission" date="2020-09" db="EMBL/GenBank/DDBJ databases">
        <authorList>
            <person name="Sun Q."/>
            <person name="Zhou Y."/>
        </authorList>
    </citation>
    <scope>NUCLEOTIDE SEQUENCE</scope>
    <source>
        <strain evidence="13">CGMCC 1.15085</strain>
    </source>
</reference>
<evidence type="ECO:0000256" key="8">
    <source>
        <dbReference type="ARBA" id="ARBA00044349"/>
    </source>
</evidence>
<evidence type="ECO:0000256" key="3">
    <source>
        <dbReference type="ARBA" id="ARBA00043812"/>
    </source>
</evidence>
<dbReference type="EC" id="1.1.1.381" evidence="5"/>
<evidence type="ECO:0000259" key="12">
    <source>
        <dbReference type="SMART" id="SM00822"/>
    </source>
</evidence>
<evidence type="ECO:0000313" key="14">
    <source>
        <dbReference type="Proteomes" id="UP000636793"/>
    </source>
</evidence>
<evidence type="ECO:0000256" key="6">
    <source>
        <dbReference type="ARBA" id="ARBA00044065"/>
    </source>
</evidence>
<comment type="similarity">
    <text evidence="1 11">Belongs to the short-chain dehydrogenases/reductases (SDR) family.</text>
</comment>
<comment type="catalytic activity">
    <reaction evidence="3">
        <text>L-allo-threonine + NADP(+) = aminoacetone + CO2 + NADPH</text>
        <dbReference type="Rhea" id="RHEA:43524"/>
        <dbReference type="ChEBI" id="CHEBI:16526"/>
        <dbReference type="ChEBI" id="CHEBI:57783"/>
        <dbReference type="ChEBI" id="CHEBI:58320"/>
        <dbReference type="ChEBI" id="CHEBI:58349"/>
        <dbReference type="ChEBI" id="CHEBI:58585"/>
        <dbReference type="EC" id="1.1.1.381"/>
    </reaction>
</comment>
<evidence type="ECO:0000256" key="10">
    <source>
        <dbReference type="ARBA" id="ARBA00047274"/>
    </source>
</evidence>
<protein>
    <recommendedName>
        <fullName evidence="6">NADP-dependent 3-hydroxy acid dehydrogenase YdfG</fullName>
        <ecNumber evidence="4">1.1.1.298</ecNumber>
        <ecNumber evidence="5">1.1.1.381</ecNumber>
    </recommendedName>
    <alternativeName>
        <fullName evidence="8">L-allo-threonine dehydrogenase</fullName>
    </alternativeName>
    <alternativeName>
        <fullName evidence="7">Malonic semialdehyde reductase</fullName>
    </alternativeName>
</protein>
<dbReference type="InterPro" id="IPR002347">
    <property type="entry name" value="SDR_fam"/>
</dbReference>